<evidence type="ECO:0000313" key="1">
    <source>
        <dbReference type="EMBL" id="GAA0307529.1"/>
    </source>
</evidence>
<dbReference type="Proteomes" id="UP001501787">
    <property type="component" value="Unassembled WGS sequence"/>
</dbReference>
<organism evidence="1 2">
    <name type="scientific">Psychrobacter aestuarii</name>
    <dbReference type="NCBI Taxonomy" id="556327"/>
    <lineage>
        <taxon>Bacteria</taxon>
        <taxon>Pseudomonadati</taxon>
        <taxon>Pseudomonadota</taxon>
        <taxon>Gammaproteobacteria</taxon>
        <taxon>Moraxellales</taxon>
        <taxon>Moraxellaceae</taxon>
        <taxon>Psychrobacter</taxon>
    </lineage>
</organism>
<reference evidence="2" key="1">
    <citation type="journal article" date="2019" name="Int. J. Syst. Evol. Microbiol.">
        <title>The Global Catalogue of Microorganisms (GCM) 10K type strain sequencing project: providing services to taxonomists for standard genome sequencing and annotation.</title>
        <authorList>
            <consortium name="The Broad Institute Genomics Platform"/>
            <consortium name="The Broad Institute Genome Sequencing Center for Infectious Disease"/>
            <person name="Wu L."/>
            <person name="Ma J."/>
        </authorList>
    </citation>
    <scope>NUCLEOTIDE SEQUENCE [LARGE SCALE GENOMIC DNA]</scope>
    <source>
        <strain evidence="2">JCM 16343</strain>
    </source>
</reference>
<gene>
    <name evidence="1" type="ORF">GCM10009129_00740</name>
</gene>
<proteinExistence type="predicted"/>
<protein>
    <recommendedName>
        <fullName evidence="3">C-type lysozyme inhibitor domain-containing protein</fullName>
    </recommendedName>
</protein>
<dbReference type="EMBL" id="BAAAFR010000001">
    <property type="protein sequence ID" value="GAA0307529.1"/>
    <property type="molecule type" value="Genomic_DNA"/>
</dbReference>
<keyword evidence="2" id="KW-1185">Reference proteome</keyword>
<sequence>MQTEQAQHRLMMFLLQTSRNTAWLRIETSKNLLDHEEPDAPLNEYYRINNKGEIFSSGFKGSYVDGDSLITIAYKGRCLQPEQCKP</sequence>
<accession>A0ABP3F860</accession>
<name>A0ABP3F860_9GAMM</name>
<evidence type="ECO:0000313" key="2">
    <source>
        <dbReference type="Proteomes" id="UP001501787"/>
    </source>
</evidence>
<evidence type="ECO:0008006" key="3">
    <source>
        <dbReference type="Google" id="ProtNLM"/>
    </source>
</evidence>
<comment type="caution">
    <text evidence="1">The sequence shown here is derived from an EMBL/GenBank/DDBJ whole genome shotgun (WGS) entry which is preliminary data.</text>
</comment>